<dbReference type="PROSITE" id="PS50082">
    <property type="entry name" value="WD_REPEATS_2"/>
    <property type="match status" value="1"/>
</dbReference>
<sequence>IDLGRGSVVADWLASAAVRHDADDAVTTMCVPGGGVDASPGFGWSAQPSSWLCPEVVAAGSRGGRVVLLDRRCGTAAAAFRAHGGEVTSMASSGNYNLISAGGDRQLRFWDLRRCTSSSASCTASSPGASGGAGGATAACYAGAVGMGYDSRTGPWEGWQGPRGGSNGAGREPCCDILDAMSPVAVGAAVHRGEGLYGLGVGVRAGVLDVTLPLQALGSASTGPAMAQQQQQYQQYQQQPVGVGVAAPALLRSCLVPREGVQGLRVLRDCVLMTSGSSIGVMALPR</sequence>
<accession>A0A8J4D5Q7</accession>
<dbReference type="InterPro" id="IPR001680">
    <property type="entry name" value="WD40_rpt"/>
</dbReference>
<feature type="non-terminal residue" evidence="4">
    <location>
        <position position="286"/>
    </location>
</feature>
<evidence type="ECO:0000256" key="1">
    <source>
        <dbReference type="ARBA" id="ARBA00022574"/>
    </source>
</evidence>
<dbReference type="PROSITE" id="PS00678">
    <property type="entry name" value="WD_REPEATS_1"/>
    <property type="match status" value="1"/>
</dbReference>
<keyword evidence="5" id="KW-1185">Reference proteome</keyword>
<dbReference type="InterPro" id="IPR015943">
    <property type="entry name" value="WD40/YVTN_repeat-like_dom_sf"/>
</dbReference>
<dbReference type="SUPFAM" id="SSF50978">
    <property type="entry name" value="WD40 repeat-like"/>
    <property type="match status" value="1"/>
</dbReference>
<keyword evidence="2" id="KW-0677">Repeat</keyword>
<proteinExistence type="predicted"/>
<dbReference type="OrthoDB" id="551019at2759"/>
<dbReference type="InterPro" id="IPR019775">
    <property type="entry name" value="WD40_repeat_CS"/>
</dbReference>
<dbReference type="Proteomes" id="UP000747110">
    <property type="component" value="Unassembled WGS sequence"/>
</dbReference>
<feature type="non-terminal residue" evidence="4">
    <location>
        <position position="1"/>
    </location>
</feature>
<dbReference type="SMART" id="SM00320">
    <property type="entry name" value="WD40"/>
    <property type="match status" value="1"/>
</dbReference>
<dbReference type="Pfam" id="PF00400">
    <property type="entry name" value="WD40"/>
    <property type="match status" value="1"/>
</dbReference>
<dbReference type="PANTHER" id="PTHR44662">
    <property type="entry name" value="WD REPEAT-CONTAINING PROTEIN 81"/>
    <property type="match status" value="1"/>
</dbReference>
<reference evidence="4" key="1">
    <citation type="journal article" date="2021" name="Proc. Natl. Acad. Sci. U.S.A.">
        <title>Three genomes in the algal genus Volvox reveal the fate of a haploid sex-determining region after a transition to homothallism.</title>
        <authorList>
            <person name="Yamamoto K."/>
            <person name="Hamaji T."/>
            <person name="Kawai-Toyooka H."/>
            <person name="Matsuzaki R."/>
            <person name="Takahashi F."/>
            <person name="Nishimura Y."/>
            <person name="Kawachi M."/>
            <person name="Noguchi H."/>
            <person name="Minakuchi Y."/>
            <person name="Umen J.G."/>
            <person name="Toyoda A."/>
            <person name="Nozaki H."/>
        </authorList>
    </citation>
    <scope>NUCLEOTIDE SEQUENCE</scope>
    <source>
        <strain evidence="4">NIES-3786</strain>
    </source>
</reference>
<evidence type="ECO:0000256" key="2">
    <source>
        <dbReference type="ARBA" id="ARBA00022737"/>
    </source>
</evidence>
<evidence type="ECO:0000313" key="5">
    <source>
        <dbReference type="Proteomes" id="UP000747110"/>
    </source>
</evidence>
<dbReference type="InterPro" id="IPR052651">
    <property type="entry name" value="WDR81"/>
</dbReference>
<evidence type="ECO:0000256" key="3">
    <source>
        <dbReference type="PROSITE-ProRule" id="PRU00221"/>
    </source>
</evidence>
<keyword evidence="1 3" id="KW-0853">WD repeat</keyword>
<dbReference type="PROSITE" id="PS50294">
    <property type="entry name" value="WD_REPEATS_REGION"/>
    <property type="match status" value="1"/>
</dbReference>
<protein>
    <submittedName>
        <fullName evidence="4">Uncharacterized protein</fullName>
    </submittedName>
</protein>
<evidence type="ECO:0000313" key="4">
    <source>
        <dbReference type="EMBL" id="GIL93182.1"/>
    </source>
</evidence>
<organism evidence="4 5">
    <name type="scientific">Volvox reticuliferus</name>
    <dbReference type="NCBI Taxonomy" id="1737510"/>
    <lineage>
        <taxon>Eukaryota</taxon>
        <taxon>Viridiplantae</taxon>
        <taxon>Chlorophyta</taxon>
        <taxon>core chlorophytes</taxon>
        <taxon>Chlorophyceae</taxon>
        <taxon>CS clade</taxon>
        <taxon>Chlamydomonadales</taxon>
        <taxon>Volvocaceae</taxon>
        <taxon>Volvox</taxon>
    </lineage>
</organism>
<dbReference type="InterPro" id="IPR036322">
    <property type="entry name" value="WD40_repeat_dom_sf"/>
</dbReference>
<dbReference type="EMBL" id="BNCP01000089">
    <property type="protein sequence ID" value="GIL93182.1"/>
    <property type="molecule type" value="Genomic_DNA"/>
</dbReference>
<dbReference type="AlphaFoldDB" id="A0A8J4D5Q7"/>
<gene>
    <name evidence="4" type="ORF">Vretifemale_20577</name>
</gene>
<feature type="repeat" description="WD" evidence="3">
    <location>
        <begin position="80"/>
        <end position="113"/>
    </location>
</feature>
<dbReference type="Gene3D" id="2.130.10.10">
    <property type="entry name" value="YVTN repeat-like/Quinoprotein amine dehydrogenase"/>
    <property type="match status" value="1"/>
</dbReference>
<comment type="caution">
    <text evidence="4">The sequence shown here is derived from an EMBL/GenBank/DDBJ whole genome shotgun (WGS) entry which is preliminary data.</text>
</comment>
<name>A0A8J4D5Q7_9CHLO</name>
<dbReference type="PANTHER" id="PTHR44662:SF1">
    <property type="entry name" value="WD REPEAT-CONTAINING PROTEIN 81"/>
    <property type="match status" value="1"/>
</dbReference>